<accession>A0A5B2TIL5</accession>
<dbReference type="PANTHER" id="PTHR40031">
    <property type="entry name" value="HYPOTHETICAL MEMBRANE SPANNING PROTEIN"/>
    <property type="match status" value="1"/>
</dbReference>
<feature type="transmembrane region" description="Helical" evidence="1">
    <location>
        <begin position="93"/>
        <end position="110"/>
    </location>
</feature>
<evidence type="ECO:0000313" key="2">
    <source>
        <dbReference type="EMBL" id="KAA2214029.1"/>
    </source>
</evidence>
<evidence type="ECO:0000313" key="3">
    <source>
        <dbReference type="Proteomes" id="UP000322110"/>
    </source>
</evidence>
<name>A0A5B2TIL5_9PROT</name>
<organism evidence="2 3">
    <name type="scientific">Teichococcus oryzae</name>
    <dbReference type="NCBI Taxonomy" id="1608942"/>
    <lineage>
        <taxon>Bacteria</taxon>
        <taxon>Pseudomonadati</taxon>
        <taxon>Pseudomonadota</taxon>
        <taxon>Alphaproteobacteria</taxon>
        <taxon>Acetobacterales</taxon>
        <taxon>Roseomonadaceae</taxon>
        <taxon>Roseomonas</taxon>
    </lineage>
</organism>
<comment type="caution">
    <text evidence="2">The sequence shown here is derived from an EMBL/GenBank/DDBJ whole genome shotgun (WGS) entry which is preliminary data.</text>
</comment>
<dbReference type="InterPro" id="IPR053170">
    <property type="entry name" value="Transcription_regulator"/>
</dbReference>
<proteinExistence type="predicted"/>
<dbReference type="AlphaFoldDB" id="A0A5B2TIL5"/>
<sequence length="355" mass="38146">MDSVTQALFGATVAAAGFHRTLGRRVVVAGAALGTLPDLDVAVGWAADGFATWRHHRGITHSVLFGPVVGPFIGRAIAGWEARRRGEQDPVRLRAWIWLSVLALLTHPVIDAFTSYGTQLLAPFSDHRFALNAMPIIDPIYSGVLLLAVLVTGFSRRSDRAVPVAALALLFITCWTLNAWAQGERTVRLARGQLAAGGVAATSVEAYPLLFQPWYRRVVAKAPDGLRIGRHSLLAPGPIHWTHVPQLPDPRFNTVAALPEARLLHWFAKGHLAWRAAPAAGGGSVVEATDTRYGMAGDSLLGFWGIRVPLDAAGQVTGRPEIVTRRPAADADFLGTFWRELIHGPGAPPPTLPEG</sequence>
<keyword evidence="1" id="KW-0472">Membrane</keyword>
<dbReference type="RefSeq" id="WP_149811685.1">
    <property type="nucleotide sequence ID" value="NZ_VUKA01000002.1"/>
</dbReference>
<feature type="transmembrane region" description="Helical" evidence="1">
    <location>
        <begin position="130"/>
        <end position="154"/>
    </location>
</feature>
<dbReference type="PANTHER" id="PTHR40031:SF1">
    <property type="entry name" value="MEMBRANE-BOUND METAL-DEPENDENT HYDROLASE"/>
    <property type="match status" value="1"/>
</dbReference>
<keyword evidence="3" id="KW-1185">Reference proteome</keyword>
<gene>
    <name evidence="2" type="ORF">F0Q34_08290</name>
</gene>
<protein>
    <submittedName>
        <fullName evidence="2">Metal-dependent hydrolase</fullName>
    </submittedName>
</protein>
<evidence type="ECO:0000256" key="1">
    <source>
        <dbReference type="SAM" id="Phobius"/>
    </source>
</evidence>
<dbReference type="Pfam" id="PF04307">
    <property type="entry name" value="YdjM"/>
    <property type="match status" value="1"/>
</dbReference>
<keyword evidence="2" id="KW-0378">Hydrolase</keyword>
<dbReference type="EMBL" id="VUKA01000002">
    <property type="protein sequence ID" value="KAA2214029.1"/>
    <property type="molecule type" value="Genomic_DNA"/>
</dbReference>
<keyword evidence="1" id="KW-1133">Transmembrane helix</keyword>
<dbReference type="GO" id="GO:0016787">
    <property type="term" value="F:hydrolase activity"/>
    <property type="evidence" value="ECO:0007669"/>
    <property type="project" value="UniProtKB-KW"/>
</dbReference>
<keyword evidence="1" id="KW-0812">Transmembrane</keyword>
<reference evidence="2 3" key="1">
    <citation type="journal article" date="2015" name="Int. J. Syst. Evol. Microbiol.">
        <title>Roseomonas oryzae sp. nov., isolated from paddy rhizosphere soil.</title>
        <authorList>
            <person name="Ramaprasad E.V."/>
            <person name="Sasikala Ch."/>
            <person name="Ramana Ch.V."/>
        </authorList>
    </citation>
    <scope>NUCLEOTIDE SEQUENCE [LARGE SCALE GENOMIC DNA]</scope>
    <source>
        <strain evidence="2 3">KCTC 42542</strain>
    </source>
</reference>
<dbReference type="Proteomes" id="UP000322110">
    <property type="component" value="Unassembled WGS sequence"/>
</dbReference>
<dbReference type="InterPro" id="IPR007404">
    <property type="entry name" value="YdjM-like"/>
</dbReference>
<feature type="transmembrane region" description="Helical" evidence="1">
    <location>
        <begin position="161"/>
        <end position="181"/>
    </location>
</feature>
<dbReference type="OrthoDB" id="110250at2"/>